<keyword evidence="1" id="KW-0812">Transmembrane</keyword>
<dbReference type="Proteomes" id="UP000692954">
    <property type="component" value="Unassembled WGS sequence"/>
</dbReference>
<feature type="transmembrane region" description="Helical" evidence="1">
    <location>
        <begin position="225"/>
        <end position="245"/>
    </location>
</feature>
<comment type="caution">
    <text evidence="2">The sequence shown here is derived from an EMBL/GenBank/DDBJ whole genome shotgun (WGS) entry which is preliminary data.</text>
</comment>
<protein>
    <submittedName>
        <fullName evidence="2">Uncharacterized protein</fullName>
    </submittedName>
</protein>
<keyword evidence="3" id="KW-1185">Reference proteome</keyword>
<proteinExistence type="predicted"/>
<sequence length="271" mass="32296">MTEKKTSADFLRLQNRNNQFKKCQDCLNITLSKGPIANIFFKMEQALCSSCINSNLYIVPKTQEFQDAETFPFTVYKKILCKVHKHEQRLKCQECSIYLNQKNYAKCPFCDFSIFKRNLKKWSLLYPIHQCQVCNHFQCLKCKSVPGIMGNDAIECYTCSERSQDQFFHIKHTLKQMNTLKGIQFLLTIFCVAIFTPISIMGKATSITQEIIQWKPLSQVTFRQYLFKLLYTIIMGPFLWLWIYLRYFCHFYWQSYQDNVRLLYRQMIPQP</sequence>
<reference evidence="2" key="1">
    <citation type="submission" date="2021-01" db="EMBL/GenBank/DDBJ databases">
        <authorList>
            <consortium name="Genoscope - CEA"/>
            <person name="William W."/>
        </authorList>
    </citation>
    <scope>NUCLEOTIDE SEQUENCE</scope>
</reference>
<evidence type="ECO:0000256" key="1">
    <source>
        <dbReference type="SAM" id="Phobius"/>
    </source>
</evidence>
<evidence type="ECO:0000313" key="2">
    <source>
        <dbReference type="EMBL" id="CAD8083391.1"/>
    </source>
</evidence>
<name>A0A8S1MZ33_9CILI</name>
<dbReference type="EMBL" id="CAJJDN010000045">
    <property type="protein sequence ID" value="CAD8083391.1"/>
    <property type="molecule type" value="Genomic_DNA"/>
</dbReference>
<keyword evidence="1" id="KW-1133">Transmembrane helix</keyword>
<evidence type="ECO:0000313" key="3">
    <source>
        <dbReference type="Proteomes" id="UP000692954"/>
    </source>
</evidence>
<accession>A0A8S1MZ33</accession>
<keyword evidence="1" id="KW-0472">Membrane</keyword>
<organism evidence="2 3">
    <name type="scientific">Paramecium sonneborni</name>
    <dbReference type="NCBI Taxonomy" id="65129"/>
    <lineage>
        <taxon>Eukaryota</taxon>
        <taxon>Sar</taxon>
        <taxon>Alveolata</taxon>
        <taxon>Ciliophora</taxon>
        <taxon>Intramacronucleata</taxon>
        <taxon>Oligohymenophorea</taxon>
        <taxon>Peniculida</taxon>
        <taxon>Parameciidae</taxon>
        <taxon>Paramecium</taxon>
    </lineage>
</organism>
<gene>
    <name evidence="2" type="ORF">PSON_ATCC_30995.1.T0450060</name>
</gene>
<feature type="transmembrane region" description="Helical" evidence="1">
    <location>
        <begin position="185"/>
        <end position="205"/>
    </location>
</feature>
<dbReference type="AlphaFoldDB" id="A0A8S1MZ33"/>
<dbReference type="OrthoDB" id="282684at2759"/>